<accession>A0ABS1UCK3</accession>
<gene>
    <name evidence="1" type="ORF">JMJ56_30165</name>
</gene>
<dbReference type="EMBL" id="JAETWB010000054">
    <property type="protein sequence ID" value="MBL6082245.1"/>
    <property type="molecule type" value="Genomic_DNA"/>
</dbReference>
<reference evidence="1 2" key="1">
    <citation type="submission" date="2021-01" db="EMBL/GenBank/DDBJ databases">
        <title>Belnapia mucosa sp. nov. and Belnapia arida sp. nov., isolated from the Tabernas Desert (Almeria, Spain).</title>
        <authorList>
            <person name="Molina-Menor E."/>
            <person name="Vidal-Verdu A."/>
            <person name="Calonge A."/>
            <person name="Satari L."/>
            <person name="Pereto J."/>
            <person name="Porcar M."/>
        </authorList>
    </citation>
    <scope>NUCLEOTIDE SEQUENCE [LARGE SCALE GENOMIC DNA]</scope>
    <source>
        <strain evidence="1 2">T18</strain>
    </source>
</reference>
<protein>
    <recommendedName>
        <fullName evidence="3">Glycosyltransferase family 9 (Heptosyltransferase)</fullName>
    </recommendedName>
</protein>
<dbReference type="Proteomes" id="UP000660885">
    <property type="component" value="Unassembled WGS sequence"/>
</dbReference>
<organism evidence="1 2">
    <name type="scientific">Belnapia arida</name>
    <dbReference type="NCBI Taxonomy" id="2804533"/>
    <lineage>
        <taxon>Bacteria</taxon>
        <taxon>Pseudomonadati</taxon>
        <taxon>Pseudomonadota</taxon>
        <taxon>Alphaproteobacteria</taxon>
        <taxon>Acetobacterales</taxon>
        <taxon>Roseomonadaceae</taxon>
        <taxon>Belnapia</taxon>
    </lineage>
</organism>
<dbReference type="Gene3D" id="3.40.50.2000">
    <property type="entry name" value="Glycogen Phosphorylase B"/>
    <property type="match status" value="1"/>
</dbReference>
<proteinExistence type="predicted"/>
<dbReference type="Pfam" id="PF01075">
    <property type="entry name" value="Glyco_transf_9"/>
    <property type="match status" value="1"/>
</dbReference>
<dbReference type="InterPro" id="IPR002201">
    <property type="entry name" value="Glyco_trans_9"/>
</dbReference>
<dbReference type="SUPFAM" id="SSF53756">
    <property type="entry name" value="UDP-Glycosyltransferase/glycogen phosphorylase"/>
    <property type="match status" value="1"/>
</dbReference>
<evidence type="ECO:0000313" key="1">
    <source>
        <dbReference type="EMBL" id="MBL6082245.1"/>
    </source>
</evidence>
<comment type="caution">
    <text evidence="1">The sequence shown here is derived from an EMBL/GenBank/DDBJ whole genome shotgun (WGS) entry which is preliminary data.</text>
</comment>
<evidence type="ECO:0000313" key="2">
    <source>
        <dbReference type="Proteomes" id="UP000660885"/>
    </source>
</evidence>
<dbReference type="RefSeq" id="WP_202835453.1">
    <property type="nucleotide sequence ID" value="NZ_JAETWB010000054.1"/>
</dbReference>
<keyword evidence="2" id="KW-1185">Reference proteome</keyword>
<sequence length="305" mass="34186">MRHMRRGDWREAWSISDEVLRARFGVRDWSLPRHLQAVWDGTPLDGRQVLLRCYHGLGDTIQFIRLAPLVQARASELTVWAQPALIPLLRTMPAVGRLLPLHDGTPEVTYDVDVEVMELPHVLRTTISTLPAQVPYLHPPRRDMRAGTGQTRLDFAVGLVWRSGDWDYERRSVPFGLLEPLRAVPGVALHILQRGSALEERPPGFGILSGSDDILEAASVMRGLDLVISIDSMPAHLAGALGLPVWTLLASDADWRWMEEREDSPWYPSMRLFRQRRPGAWGEVIARVVAELRTLAGARGLSGAT</sequence>
<name>A0ABS1UCK3_9PROT</name>
<evidence type="ECO:0008006" key="3">
    <source>
        <dbReference type="Google" id="ProtNLM"/>
    </source>
</evidence>